<comment type="subunit">
    <text evidence="6">Interacts with MinD and FtsZ.</text>
</comment>
<dbReference type="Gene3D" id="3.30.70.260">
    <property type="match status" value="1"/>
</dbReference>
<evidence type="ECO:0000259" key="9">
    <source>
        <dbReference type="Pfam" id="PF05209"/>
    </source>
</evidence>
<dbReference type="PANTHER" id="PTHR34108">
    <property type="entry name" value="SEPTUM SITE-DETERMINING PROTEIN MINC"/>
    <property type="match status" value="1"/>
</dbReference>
<feature type="compositionally biased region" description="Polar residues" evidence="7">
    <location>
        <begin position="143"/>
        <end position="160"/>
    </location>
</feature>
<dbReference type="Pfam" id="PF03775">
    <property type="entry name" value="MinC_C"/>
    <property type="match status" value="1"/>
</dbReference>
<evidence type="ECO:0000256" key="5">
    <source>
        <dbReference type="ARBA" id="ARBA00025606"/>
    </source>
</evidence>
<protein>
    <recommendedName>
        <fullName evidence="6">Probable septum site-determining protein MinC</fullName>
    </recommendedName>
</protein>
<dbReference type="SUPFAM" id="SSF63848">
    <property type="entry name" value="Cell-division inhibitor MinC, C-terminal domain"/>
    <property type="match status" value="1"/>
</dbReference>
<feature type="region of interest" description="Disordered" evidence="7">
    <location>
        <begin position="108"/>
        <end position="172"/>
    </location>
</feature>
<keyword evidence="2 6" id="KW-0132">Cell division</keyword>
<feature type="domain" description="Septum formation inhibitor MinC C-terminal" evidence="8">
    <location>
        <begin position="186"/>
        <end position="286"/>
    </location>
</feature>
<dbReference type="HAMAP" id="MF_00267">
    <property type="entry name" value="MinC"/>
    <property type="match status" value="1"/>
</dbReference>
<organism evidence="10 11">
    <name type="scientific">Litoribacillus peritrichatus</name>
    <dbReference type="NCBI Taxonomy" id="718191"/>
    <lineage>
        <taxon>Bacteria</taxon>
        <taxon>Pseudomonadati</taxon>
        <taxon>Pseudomonadota</taxon>
        <taxon>Gammaproteobacteria</taxon>
        <taxon>Oceanospirillales</taxon>
        <taxon>Oceanospirillaceae</taxon>
        <taxon>Litoribacillus</taxon>
    </lineage>
</organism>
<dbReference type="PANTHER" id="PTHR34108:SF1">
    <property type="entry name" value="SEPTUM SITE-DETERMINING PROTEIN MINC"/>
    <property type="match status" value="1"/>
</dbReference>
<dbReference type="Gene3D" id="2.160.20.70">
    <property type="match status" value="1"/>
</dbReference>
<evidence type="ECO:0000256" key="2">
    <source>
        <dbReference type="ARBA" id="ARBA00022618"/>
    </source>
</evidence>
<evidence type="ECO:0000259" key="8">
    <source>
        <dbReference type="Pfam" id="PF03775"/>
    </source>
</evidence>
<gene>
    <name evidence="6" type="primary">minC</name>
    <name evidence="10" type="ORF">GCM10022277_31560</name>
</gene>
<sequence>MTSNAFALKSQMIPLTVIEFTSNDEQAFEQQIAQKVATSPALFDRMPAILGLDELEPVTESLVQKLLFIIRKNNILPIALRGSDTLQSLAQKLDLAWIPPGRKKLQKQAQKAKASIEANESSEKSGEGIENTPSPKIEEAVASTPTEQLELSSPEASSVEDTPEAPPADSRSSEVLIQNTHIPAKVISTPVRSGQQIYAKDTDLIILSQVGQGAEVIADGNIHIYGTLRGRAIAGASGNQQARIFCQSLQAELVSIAGIYKVSDDLPSDQLGQSCQVGLKENNLHIDTL</sequence>
<dbReference type="RefSeq" id="WP_344799526.1">
    <property type="nucleotide sequence ID" value="NZ_BAABBN010000007.1"/>
</dbReference>
<dbReference type="NCBIfam" id="TIGR01222">
    <property type="entry name" value="minC"/>
    <property type="match status" value="1"/>
</dbReference>
<comment type="similarity">
    <text evidence="1 6">Belongs to the MinC family.</text>
</comment>
<dbReference type="InterPro" id="IPR013033">
    <property type="entry name" value="MinC"/>
</dbReference>
<dbReference type="EMBL" id="BAABBN010000007">
    <property type="protein sequence ID" value="GAA3932373.1"/>
    <property type="molecule type" value="Genomic_DNA"/>
</dbReference>
<evidence type="ECO:0000256" key="7">
    <source>
        <dbReference type="SAM" id="MobiDB-lite"/>
    </source>
</evidence>
<dbReference type="Pfam" id="PF05209">
    <property type="entry name" value="MinC_N"/>
    <property type="match status" value="1"/>
</dbReference>
<dbReference type="InterPro" id="IPR005526">
    <property type="entry name" value="Septum_form_inhib_MinC_C"/>
</dbReference>
<evidence type="ECO:0000256" key="3">
    <source>
        <dbReference type="ARBA" id="ARBA00023210"/>
    </source>
</evidence>
<evidence type="ECO:0000313" key="10">
    <source>
        <dbReference type="EMBL" id="GAA3932373.1"/>
    </source>
</evidence>
<evidence type="ECO:0000256" key="6">
    <source>
        <dbReference type="HAMAP-Rule" id="MF_00267"/>
    </source>
</evidence>
<comment type="caution">
    <text evidence="10">The sequence shown here is derived from an EMBL/GenBank/DDBJ whole genome shotgun (WGS) entry which is preliminary data.</text>
</comment>
<comment type="function">
    <text evidence="5 6">Cell division inhibitor that blocks the formation of polar Z ring septums. Rapidly oscillates between the poles of the cell to destabilize FtsZ filaments that have formed before they mature into polar Z rings. Prevents FtsZ polymerization.</text>
</comment>
<keyword evidence="3 6" id="KW-0717">Septation</keyword>
<keyword evidence="11" id="KW-1185">Reference proteome</keyword>
<evidence type="ECO:0000256" key="4">
    <source>
        <dbReference type="ARBA" id="ARBA00023306"/>
    </source>
</evidence>
<proteinExistence type="inferred from homology"/>
<reference evidence="11" key="1">
    <citation type="journal article" date="2019" name="Int. J. Syst. Evol. Microbiol.">
        <title>The Global Catalogue of Microorganisms (GCM) 10K type strain sequencing project: providing services to taxonomists for standard genome sequencing and annotation.</title>
        <authorList>
            <consortium name="The Broad Institute Genomics Platform"/>
            <consortium name="The Broad Institute Genome Sequencing Center for Infectious Disease"/>
            <person name="Wu L."/>
            <person name="Ma J."/>
        </authorList>
    </citation>
    <scope>NUCLEOTIDE SEQUENCE [LARGE SCALE GENOMIC DNA]</scope>
    <source>
        <strain evidence="11">JCM 17551</strain>
    </source>
</reference>
<name>A0ABP7MZV0_9GAMM</name>
<dbReference type="InterPro" id="IPR016098">
    <property type="entry name" value="CAP/MinC_C"/>
</dbReference>
<accession>A0ABP7MZV0</accession>
<dbReference type="Proteomes" id="UP001501565">
    <property type="component" value="Unassembled WGS sequence"/>
</dbReference>
<dbReference type="InterPro" id="IPR007874">
    <property type="entry name" value="MinC_N"/>
</dbReference>
<keyword evidence="4 6" id="KW-0131">Cell cycle</keyword>
<evidence type="ECO:0000313" key="11">
    <source>
        <dbReference type="Proteomes" id="UP001501565"/>
    </source>
</evidence>
<feature type="domain" description="Septum formation inhibitor MinC N-terminal" evidence="9">
    <location>
        <begin position="6"/>
        <end position="77"/>
    </location>
</feature>
<evidence type="ECO:0000256" key="1">
    <source>
        <dbReference type="ARBA" id="ARBA00006291"/>
    </source>
</evidence>
<dbReference type="InterPro" id="IPR036145">
    <property type="entry name" value="MinC_C_sf"/>
</dbReference>